<dbReference type="OrthoDB" id="250329at2759"/>
<dbReference type="SUPFAM" id="SSF103506">
    <property type="entry name" value="Mitochondrial carrier"/>
    <property type="match status" value="1"/>
</dbReference>
<dbReference type="GO" id="GO:0016020">
    <property type="term" value="C:membrane"/>
    <property type="evidence" value="ECO:0007669"/>
    <property type="project" value="UniProtKB-SubCell"/>
</dbReference>
<dbReference type="Proteomes" id="UP000194236">
    <property type="component" value="Unassembled WGS sequence"/>
</dbReference>
<comment type="caution">
    <text evidence="4">The sequence shown here is derived from an EMBL/GenBank/DDBJ whole genome shotgun (WGS) entry which is preliminary data.</text>
</comment>
<evidence type="ECO:0000313" key="5">
    <source>
        <dbReference type="Proteomes" id="UP000194236"/>
    </source>
</evidence>
<dbReference type="PANTHER" id="PTHR46314:SF2">
    <property type="entry name" value="SOLUTE CARRIER FAMILY 25 MEMBER 44"/>
    <property type="match status" value="1"/>
</dbReference>
<dbReference type="Gene3D" id="1.50.40.10">
    <property type="entry name" value="Mitochondrial carrier domain"/>
    <property type="match status" value="1"/>
</dbReference>
<evidence type="ECO:0000256" key="1">
    <source>
        <dbReference type="ARBA" id="ARBA00004370"/>
    </source>
</evidence>
<dbReference type="GO" id="GO:0015658">
    <property type="term" value="F:branched-chain amino acid transmembrane transporter activity"/>
    <property type="evidence" value="ECO:0007669"/>
    <property type="project" value="InterPro"/>
</dbReference>
<evidence type="ECO:0000256" key="3">
    <source>
        <dbReference type="ARBA" id="ARBA00023136"/>
    </source>
</evidence>
<protein>
    <submittedName>
        <fullName evidence="4">Uncharacterized protein</fullName>
    </submittedName>
</protein>
<proteinExistence type="predicted"/>
<dbReference type="GO" id="GO:0005739">
    <property type="term" value="C:mitochondrion"/>
    <property type="evidence" value="ECO:0007669"/>
    <property type="project" value="InterPro"/>
</dbReference>
<dbReference type="GO" id="GO:0009083">
    <property type="term" value="P:branched-chain amino acid catabolic process"/>
    <property type="evidence" value="ECO:0007669"/>
    <property type="project" value="InterPro"/>
</dbReference>
<dbReference type="EMBL" id="MUJZ01009670">
    <property type="protein sequence ID" value="OTF82206.1"/>
    <property type="molecule type" value="Genomic_DNA"/>
</dbReference>
<gene>
    <name evidence="4" type="ORF">BLA29_015290</name>
</gene>
<comment type="subcellular location">
    <subcellularLocation>
        <location evidence="1">Membrane</location>
    </subcellularLocation>
</comment>
<keyword evidence="5" id="KW-1185">Reference proteome</keyword>
<sequence length="64" mass="7111">MFHICIGLTNPLDVLRANIQVRRLKSIVAAAQLLWSEERYRIFTKGLSARLVHSGLSSTFIAAG</sequence>
<dbReference type="InterPro" id="IPR023395">
    <property type="entry name" value="MCP_dom_sf"/>
</dbReference>
<accession>A0A1Y3BRJ3</accession>
<dbReference type="PANTHER" id="PTHR46314">
    <property type="entry name" value="SOLUTE CARRIER FAMILY 25 MEMBER 44"/>
    <property type="match status" value="1"/>
</dbReference>
<dbReference type="AlphaFoldDB" id="A0A1Y3BRJ3"/>
<organism evidence="4 5">
    <name type="scientific">Euroglyphus maynei</name>
    <name type="common">Mayne's house dust mite</name>
    <dbReference type="NCBI Taxonomy" id="6958"/>
    <lineage>
        <taxon>Eukaryota</taxon>
        <taxon>Metazoa</taxon>
        <taxon>Ecdysozoa</taxon>
        <taxon>Arthropoda</taxon>
        <taxon>Chelicerata</taxon>
        <taxon>Arachnida</taxon>
        <taxon>Acari</taxon>
        <taxon>Acariformes</taxon>
        <taxon>Sarcoptiformes</taxon>
        <taxon>Astigmata</taxon>
        <taxon>Psoroptidia</taxon>
        <taxon>Analgoidea</taxon>
        <taxon>Pyroglyphidae</taxon>
        <taxon>Pyroglyphinae</taxon>
        <taxon>Euroglyphus</taxon>
    </lineage>
</organism>
<evidence type="ECO:0000256" key="2">
    <source>
        <dbReference type="ARBA" id="ARBA00022692"/>
    </source>
</evidence>
<keyword evidence="3" id="KW-0472">Membrane</keyword>
<dbReference type="InterPro" id="IPR042164">
    <property type="entry name" value="SLC25A44"/>
</dbReference>
<name>A0A1Y3BRJ3_EURMA</name>
<reference evidence="4 5" key="1">
    <citation type="submission" date="2017-03" db="EMBL/GenBank/DDBJ databases">
        <title>Genome Survey of Euroglyphus maynei.</title>
        <authorList>
            <person name="Arlian L.G."/>
            <person name="Morgan M.S."/>
            <person name="Rider S.D."/>
        </authorList>
    </citation>
    <scope>NUCLEOTIDE SEQUENCE [LARGE SCALE GENOMIC DNA]</scope>
    <source>
        <strain evidence="4">Arlian Lab</strain>
        <tissue evidence="4">Whole body</tissue>
    </source>
</reference>
<evidence type="ECO:0000313" key="4">
    <source>
        <dbReference type="EMBL" id="OTF82206.1"/>
    </source>
</evidence>
<keyword evidence="2" id="KW-0812">Transmembrane</keyword>